<gene>
    <name evidence="2" type="ORF">GIB67_038735</name>
</gene>
<sequence>MDELLRASQDEVLLKLSVDSHLSRNSSSPLDKDLARRFQALKLPSAGVTKQDDDDELGANLSARLSALKASKAPDFSYAELKLGKSGVGSGELKGDVEDEDEDEVEKVMQWAMDAARLDPSKSDDDDDDEEEECKKNK</sequence>
<dbReference type="OrthoDB" id="1935019at2759"/>
<accession>A0A7J7NT93</accession>
<proteinExistence type="predicted"/>
<reference evidence="2 3" key="1">
    <citation type="journal article" date="2020" name="IScience">
        <title>Genome Sequencing of the Endangered Kingdonia uniflora (Circaeasteraceae, Ranunculales) Reveals Potential Mechanisms of Evolutionary Specialization.</title>
        <authorList>
            <person name="Sun Y."/>
            <person name="Deng T."/>
            <person name="Zhang A."/>
            <person name="Moore M.J."/>
            <person name="Landis J.B."/>
            <person name="Lin N."/>
            <person name="Zhang H."/>
            <person name="Zhang X."/>
            <person name="Huang J."/>
            <person name="Zhang X."/>
            <person name="Sun H."/>
            <person name="Wang H."/>
        </authorList>
    </citation>
    <scope>NUCLEOTIDE SEQUENCE [LARGE SCALE GENOMIC DNA]</scope>
    <source>
        <strain evidence="2">TB1705</strain>
        <tissue evidence="2">Leaf</tissue>
    </source>
</reference>
<name>A0A7J7NT93_9MAGN</name>
<evidence type="ECO:0000313" key="2">
    <source>
        <dbReference type="EMBL" id="KAF6170202.1"/>
    </source>
</evidence>
<dbReference type="Proteomes" id="UP000541444">
    <property type="component" value="Unassembled WGS sequence"/>
</dbReference>
<organism evidence="2 3">
    <name type="scientific">Kingdonia uniflora</name>
    <dbReference type="NCBI Taxonomy" id="39325"/>
    <lineage>
        <taxon>Eukaryota</taxon>
        <taxon>Viridiplantae</taxon>
        <taxon>Streptophyta</taxon>
        <taxon>Embryophyta</taxon>
        <taxon>Tracheophyta</taxon>
        <taxon>Spermatophyta</taxon>
        <taxon>Magnoliopsida</taxon>
        <taxon>Ranunculales</taxon>
        <taxon>Circaeasteraceae</taxon>
        <taxon>Kingdonia</taxon>
    </lineage>
</organism>
<keyword evidence="3" id="KW-1185">Reference proteome</keyword>
<protein>
    <submittedName>
        <fullName evidence="2">Uncharacterized protein</fullName>
    </submittedName>
</protein>
<evidence type="ECO:0000313" key="3">
    <source>
        <dbReference type="Proteomes" id="UP000541444"/>
    </source>
</evidence>
<dbReference type="AlphaFoldDB" id="A0A7J7NT93"/>
<dbReference type="EMBL" id="JACGCM010000601">
    <property type="protein sequence ID" value="KAF6170202.1"/>
    <property type="molecule type" value="Genomic_DNA"/>
</dbReference>
<evidence type="ECO:0000256" key="1">
    <source>
        <dbReference type="SAM" id="MobiDB-lite"/>
    </source>
</evidence>
<comment type="caution">
    <text evidence="2">The sequence shown here is derived from an EMBL/GenBank/DDBJ whole genome shotgun (WGS) entry which is preliminary data.</text>
</comment>
<feature type="region of interest" description="Disordered" evidence="1">
    <location>
        <begin position="85"/>
        <end position="138"/>
    </location>
</feature>